<dbReference type="OMA" id="YSEELNW"/>
<dbReference type="Gramene" id="ONK56669">
    <property type="protein sequence ID" value="ONK56669"/>
    <property type="gene ID" value="A4U43_C10F11430"/>
</dbReference>
<accession>A0A5P1E2J3</accession>
<feature type="repeat" description="PPR" evidence="3">
    <location>
        <begin position="383"/>
        <end position="417"/>
    </location>
</feature>
<name>A0A5P1E2J3_ASPOF</name>
<comment type="similarity">
    <text evidence="1">Belongs to the PPR family. P subfamily.</text>
</comment>
<feature type="repeat" description="PPR" evidence="3">
    <location>
        <begin position="145"/>
        <end position="179"/>
    </location>
</feature>
<reference evidence="5" key="1">
    <citation type="journal article" date="2017" name="Nat. Commun.">
        <title>The asparagus genome sheds light on the origin and evolution of a young Y chromosome.</title>
        <authorList>
            <person name="Harkess A."/>
            <person name="Zhou J."/>
            <person name="Xu C."/>
            <person name="Bowers J.E."/>
            <person name="Van der Hulst R."/>
            <person name="Ayyampalayam S."/>
            <person name="Mercati F."/>
            <person name="Riccardi P."/>
            <person name="McKain M.R."/>
            <person name="Kakrana A."/>
            <person name="Tang H."/>
            <person name="Ray J."/>
            <person name="Groenendijk J."/>
            <person name="Arikit S."/>
            <person name="Mathioni S.M."/>
            <person name="Nakano M."/>
            <person name="Shan H."/>
            <person name="Telgmann-Rauber A."/>
            <person name="Kanno A."/>
            <person name="Yue Z."/>
            <person name="Chen H."/>
            <person name="Li W."/>
            <person name="Chen Y."/>
            <person name="Xu X."/>
            <person name="Zhang Y."/>
            <person name="Luo S."/>
            <person name="Chen H."/>
            <person name="Gao J."/>
            <person name="Mao Z."/>
            <person name="Pires J.C."/>
            <person name="Luo M."/>
            <person name="Kudrna D."/>
            <person name="Wing R.A."/>
            <person name="Meyers B.C."/>
            <person name="Yi K."/>
            <person name="Kong H."/>
            <person name="Lavrijsen P."/>
            <person name="Sunseri F."/>
            <person name="Falavigna A."/>
            <person name="Ye Y."/>
            <person name="Leebens-Mack J.H."/>
            <person name="Chen G."/>
        </authorList>
    </citation>
    <scope>NUCLEOTIDE SEQUENCE [LARGE SCALE GENOMIC DNA]</scope>
    <source>
        <strain evidence="5">cv. DH0086</strain>
    </source>
</reference>
<dbReference type="InterPro" id="IPR050667">
    <property type="entry name" value="PPR-containing_protein"/>
</dbReference>
<dbReference type="InterPro" id="IPR002885">
    <property type="entry name" value="PPR_rpt"/>
</dbReference>
<protein>
    <recommendedName>
        <fullName evidence="6">Pentacotripeptide-repeat region of PRORP domain-containing protein</fullName>
    </recommendedName>
</protein>
<dbReference type="InterPro" id="IPR011990">
    <property type="entry name" value="TPR-like_helical_dom_sf"/>
</dbReference>
<gene>
    <name evidence="4" type="ORF">A4U43_C10F11430</name>
</gene>
<dbReference type="PANTHER" id="PTHR47939">
    <property type="entry name" value="MEMBRANE-ASSOCIATED SALT-INDUCIBLE PROTEIN-LIKE"/>
    <property type="match status" value="1"/>
</dbReference>
<keyword evidence="5" id="KW-1185">Reference proteome</keyword>
<feature type="repeat" description="PPR" evidence="3">
    <location>
        <begin position="418"/>
        <end position="452"/>
    </location>
</feature>
<dbReference type="PANTHER" id="PTHR47939:SF15">
    <property type="entry name" value="PENTACOTRIPEPTIDE-REPEAT REGION OF PRORP DOMAIN-CONTAINING PROTEIN"/>
    <property type="match status" value="1"/>
</dbReference>
<evidence type="ECO:0000313" key="5">
    <source>
        <dbReference type="Proteomes" id="UP000243459"/>
    </source>
</evidence>
<dbReference type="Proteomes" id="UP000243459">
    <property type="component" value="Chromosome 10"/>
</dbReference>
<evidence type="ECO:0000256" key="2">
    <source>
        <dbReference type="ARBA" id="ARBA00022737"/>
    </source>
</evidence>
<dbReference type="AlphaFoldDB" id="A0A5P1E2J3"/>
<evidence type="ECO:0000313" key="4">
    <source>
        <dbReference type="EMBL" id="ONK56669.1"/>
    </source>
</evidence>
<organism evidence="4 5">
    <name type="scientific">Asparagus officinalis</name>
    <name type="common">Garden asparagus</name>
    <dbReference type="NCBI Taxonomy" id="4686"/>
    <lineage>
        <taxon>Eukaryota</taxon>
        <taxon>Viridiplantae</taxon>
        <taxon>Streptophyta</taxon>
        <taxon>Embryophyta</taxon>
        <taxon>Tracheophyta</taxon>
        <taxon>Spermatophyta</taxon>
        <taxon>Magnoliopsida</taxon>
        <taxon>Liliopsida</taxon>
        <taxon>Asparagales</taxon>
        <taxon>Asparagaceae</taxon>
        <taxon>Asparagoideae</taxon>
        <taxon>Asparagus</taxon>
    </lineage>
</organism>
<proteinExistence type="inferred from homology"/>
<dbReference type="PROSITE" id="PS51375">
    <property type="entry name" value="PPR"/>
    <property type="match status" value="7"/>
</dbReference>
<evidence type="ECO:0000256" key="3">
    <source>
        <dbReference type="PROSITE-ProRule" id="PRU00708"/>
    </source>
</evidence>
<dbReference type="Pfam" id="PF12854">
    <property type="entry name" value="PPR_1"/>
    <property type="match status" value="1"/>
</dbReference>
<feature type="repeat" description="PPR" evidence="3">
    <location>
        <begin position="317"/>
        <end position="351"/>
    </location>
</feature>
<evidence type="ECO:0000256" key="1">
    <source>
        <dbReference type="ARBA" id="ARBA00007626"/>
    </source>
</evidence>
<dbReference type="NCBIfam" id="TIGR00756">
    <property type="entry name" value="PPR"/>
    <property type="match status" value="6"/>
</dbReference>
<dbReference type="Pfam" id="PF13041">
    <property type="entry name" value="PPR_2"/>
    <property type="match status" value="4"/>
</dbReference>
<keyword evidence="2" id="KW-0677">Repeat</keyword>
<evidence type="ECO:0008006" key="6">
    <source>
        <dbReference type="Google" id="ProtNLM"/>
    </source>
</evidence>
<feature type="repeat" description="PPR" evidence="3">
    <location>
        <begin position="215"/>
        <end position="249"/>
    </location>
</feature>
<sequence length="522" mass="59452">MPYPRARHLRKTLANVSTDDLLSNLLSAAPRRPPPPGTGIPKTRRTLYHRRISGDSPLDLADSEALTLSSAASFFNPFINALVAAKCRPEAQQAMSILKRSDFIPFTNQSYSILLKIQFLLANDNHSMSPYAVIGAMVKLGCFLDEITYLTLISGLCWAGRIKEALGIVDRMFEENCPPTVRCFTSIVRGYCIHGRVDEAKDLVDRMRLSGCSPDAVTYTILIGALCERGEFDEVGRMLGESELKGWSPDEVTYNVYMSALCKAGEADKAFRLLSVMRRRGLCETMETLHILFDCSCRNLRYKSLQKAEDILHWDVDVFFYNTLMSRLCQIGQWRAVNELLASMLKRGIETLHTFTIVIHSLCRKRSLGKAKFVFYSMGFQADVVAFNTLLLGFKAASEFGEVHQLFLDMGRGNVTPNEFTYSIMIDSLCREHKYLEAVNCFLESIRNNLHPNLIVRPIRWLVKDDKRREILRLFEEILRRGFVLDGFMFDSLIRGFCNKGFCQSVESDIFYLIFDRMLGVR</sequence>
<dbReference type="Gene3D" id="1.25.40.10">
    <property type="entry name" value="Tetratricopeptide repeat domain"/>
    <property type="match status" value="4"/>
</dbReference>
<feature type="repeat" description="PPR" evidence="3">
    <location>
        <begin position="180"/>
        <end position="214"/>
    </location>
</feature>
<feature type="repeat" description="PPR" evidence="3">
    <location>
        <begin position="250"/>
        <end position="284"/>
    </location>
</feature>
<dbReference type="EMBL" id="CM007390">
    <property type="protein sequence ID" value="ONK56669.1"/>
    <property type="molecule type" value="Genomic_DNA"/>
</dbReference>